<evidence type="ECO:0000313" key="1">
    <source>
        <dbReference type="EMBL" id="RRH71274.1"/>
    </source>
</evidence>
<protein>
    <submittedName>
        <fullName evidence="1">Uncharacterized protein</fullName>
    </submittedName>
</protein>
<sequence>MLGLSLGLAAVALKSGGSRPNTFTPLALFGVDQPGYWASGYTPVPFTPSLLLNAGAAGHWAGDLTQPAFTPDLLLSGRPGHWSNIKEARQ</sequence>
<dbReference type="Proteomes" id="UP000282125">
    <property type="component" value="Unassembled WGS sequence"/>
</dbReference>
<evidence type="ECO:0000313" key="2">
    <source>
        <dbReference type="Proteomes" id="UP000282125"/>
    </source>
</evidence>
<reference evidence="1 2" key="1">
    <citation type="submission" date="2018-11" db="EMBL/GenBank/DDBJ databases">
        <title>Gemmobacter sp. nov., YIM 102744-1 draft genome.</title>
        <authorList>
            <person name="Li G."/>
            <person name="Jiang Y."/>
        </authorList>
    </citation>
    <scope>NUCLEOTIDE SEQUENCE [LARGE SCALE GENOMIC DNA]</scope>
    <source>
        <strain evidence="1 2">YIM 102744-1</strain>
    </source>
</reference>
<organism evidence="1 2">
    <name type="scientific">Falsigemmobacter faecalis</name>
    <dbReference type="NCBI Taxonomy" id="2488730"/>
    <lineage>
        <taxon>Bacteria</taxon>
        <taxon>Pseudomonadati</taxon>
        <taxon>Pseudomonadota</taxon>
        <taxon>Alphaproteobacteria</taxon>
        <taxon>Rhodobacterales</taxon>
        <taxon>Paracoccaceae</taxon>
        <taxon>Falsigemmobacter</taxon>
    </lineage>
</organism>
<comment type="caution">
    <text evidence="1">The sequence shown here is derived from an EMBL/GenBank/DDBJ whole genome shotgun (WGS) entry which is preliminary data.</text>
</comment>
<proteinExistence type="predicted"/>
<gene>
    <name evidence="1" type="ORF">EG244_16490</name>
</gene>
<dbReference type="AlphaFoldDB" id="A0A3P3DBS1"/>
<dbReference type="EMBL" id="RRAZ01000031">
    <property type="protein sequence ID" value="RRH71274.1"/>
    <property type="molecule type" value="Genomic_DNA"/>
</dbReference>
<accession>A0A3P3DBS1</accession>
<dbReference type="RefSeq" id="WP_124966280.1">
    <property type="nucleotide sequence ID" value="NZ_RRAZ01000031.1"/>
</dbReference>
<name>A0A3P3DBS1_9RHOB</name>
<keyword evidence="2" id="KW-1185">Reference proteome</keyword>